<proteinExistence type="predicted"/>
<dbReference type="InterPro" id="IPR058407">
    <property type="entry name" value="DUF8094"/>
</dbReference>
<accession>A0A4Y3KCL7</accession>
<keyword evidence="2" id="KW-1133">Transmembrane helix</keyword>
<feature type="compositionally biased region" description="Low complexity" evidence="1">
    <location>
        <begin position="203"/>
        <end position="218"/>
    </location>
</feature>
<protein>
    <recommendedName>
        <fullName evidence="3">DUF8094 domain-containing protein</fullName>
    </recommendedName>
</protein>
<evidence type="ECO:0000256" key="2">
    <source>
        <dbReference type="SAM" id="Phobius"/>
    </source>
</evidence>
<name>A0A4Y3KCL7_CELUD</name>
<feature type="region of interest" description="Disordered" evidence="1">
    <location>
        <begin position="199"/>
        <end position="221"/>
    </location>
</feature>
<dbReference type="RefSeq" id="WP_141321711.1">
    <property type="nucleotide sequence ID" value="NZ_BJLP01000049.1"/>
</dbReference>
<feature type="transmembrane region" description="Helical" evidence="2">
    <location>
        <begin position="162"/>
        <end position="189"/>
    </location>
</feature>
<evidence type="ECO:0000256" key="1">
    <source>
        <dbReference type="SAM" id="MobiDB-lite"/>
    </source>
</evidence>
<dbReference type="EMBL" id="BJLP01000049">
    <property type="protein sequence ID" value="GEA82171.1"/>
    <property type="molecule type" value="Genomic_DNA"/>
</dbReference>
<feature type="transmembrane region" description="Helical" evidence="2">
    <location>
        <begin position="231"/>
        <end position="248"/>
    </location>
</feature>
<organism evidence="4 5">
    <name type="scientific">Cellulomonas uda</name>
    <dbReference type="NCBI Taxonomy" id="1714"/>
    <lineage>
        <taxon>Bacteria</taxon>
        <taxon>Bacillati</taxon>
        <taxon>Actinomycetota</taxon>
        <taxon>Actinomycetes</taxon>
        <taxon>Micrococcales</taxon>
        <taxon>Cellulomonadaceae</taxon>
        <taxon>Cellulomonas</taxon>
    </lineage>
</organism>
<reference evidence="4 5" key="1">
    <citation type="submission" date="2019-06" db="EMBL/GenBank/DDBJ databases">
        <title>Whole genome shotgun sequence of Cellulomonas uda NBRC 3747.</title>
        <authorList>
            <person name="Hosoyama A."/>
            <person name="Uohara A."/>
            <person name="Ohji S."/>
            <person name="Ichikawa N."/>
        </authorList>
    </citation>
    <scope>NUCLEOTIDE SEQUENCE [LARGE SCALE GENOMIC DNA]</scope>
    <source>
        <strain evidence="4 5">NBRC 3747</strain>
    </source>
</reference>
<comment type="caution">
    <text evidence="4">The sequence shown here is derived from an EMBL/GenBank/DDBJ whole genome shotgun (WGS) entry which is preliminary data.</text>
</comment>
<feature type="domain" description="DUF8094" evidence="3">
    <location>
        <begin position="261"/>
        <end position="547"/>
    </location>
</feature>
<evidence type="ECO:0000259" key="3">
    <source>
        <dbReference type="Pfam" id="PF26366"/>
    </source>
</evidence>
<sequence>MRRTLLVLAAVLGGLLLVVGVAVAVVFGPDDTADTPASPLPDGVRAATTVPDLLGYRDATLRVTAESAGGPVFVGAGNPIDVDSYLGDTRQLRVTTVTPLDGATGTVRGTAPAPAVAASSLDLWDRSVHGRGAQALTLDLDGTPTSVAVLAAGKRAAVTVSFGLVVAHAFVAGLAAAVLGLVLLTLPVLARRRRRRRERAAERSAAAPEVTAPEAVPAGTHLRSTRRPLRWAVPVLCVVALAGCAAVPQRVTTAEITRPGLERDELTAALASYDERNNAAIDLASRTHDASGWATADRGIILRSDLHSTRYAEESGEAEAAGTALTTTPDASSLVSPSFTGYPMWFAVTGTMADAEEKKPQRALLVFERDGVLDPWRMSASVEIGDEKVRALAPGAASRPSRAQVAAAQAVSDQVVAYLETGEKGELTVPDRLARLREEIVGDGVNSRLERATIRAVGSGDDALDPGDGAPKVAVVEGGVLVTATFSVDHTQAAVGGDATLAFTDEAFARAVGQTGRHRALELRKVLAVAVLVPDDGTPTFLGVRTDTVGPPTR</sequence>
<evidence type="ECO:0000313" key="5">
    <source>
        <dbReference type="Proteomes" id="UP000315842"/>
    </source>
</evidence>
<dbReference type="Proteomes" id="UP000315842">
    <property type="component" value="Unassembled WGS sequence"/>
</dbReference>
<evidence type="ECO:0000313" key="4">
    <source>
        <dbReference type="EMBL" id="GEA82171.1"/>
    </source>
</evidence>
<keyword evidence="5" id="KW-1185">Reference proteome</keyword>
<dbReference type="Pfam" id="PF26366">
    <property type="entry name" value="DUF8094"/>
    <property type="match status" value="1"/>
</dbReference>
<keyword evidence="2" id="KW-0812">Transmembrane</keyword>
<gene>
    <name evidence="4" type="ORF">CUD01_26150</name>
</gene>
<keyword evidence="2" id="KW-0472">Membrane</keyword>
<dbReference type="AlphaFoldDB" id="A0A4Y3KCL7"/>